<dbReference type="GO" id="GO:0006285">
    <property type="term" value="P:base-excision repair, AP site formation"/>
    <property type="evidence" value="ECO:0007669"/>
    <property type="project" value="TreeGrafter"/>
</dbReference>
<dbReference type="AlphaFoldDB" id="T0Y410"/>
<keyword evidence="2" id="KW-0234">DNA repair</keyword>
<accession>T0Y410</accession>
<sequence>IYQQISGAAGTSILRKIQRTAGTRAMPPPRWFLASSDATLRSAGVSPQKIRYLRDLASHVVDRRIDFHRFPRMTDEEITEHVSAVHGIGRWTAQMFLLFSLGRPDVLPTGDLGVRRAVQLSYGYRALPAERTVERIGRPWAPWRSHATYYLWRSLENTEPVIAASR</sequence>
<dbReference type="PANTHER" id="PTHR43003:SF5">
    <property type="entry name" value="DNA-3-METHYLADENINE GLYCOSYLASE"/>
    <property type="match status" value="1"/>
</dbReference>
<evidence type="ECO:0000313" key="4">
    <source>
        <dbReference type="EMBL" id="EQD26627.1"/>
    </source>
</evidence>
<dbReference type="EMBL" id="AUZY01013106">
    <property type="protein sequence ID" value="EQD26627.1"/>
    <property type="molecule type" value="Genomic_DNA"/>
</dbReference>
<dbReference type="Gene3D" id="1.10.340.30">
    <property type="entry name" value="Hypothetical protein, domain 2"/>
    <property type="match status" value="1"/>
</dbReference>
<organism evidence="4">
    <name type="scientific">mine drainage metagenome</name>
    <dbReference type="NCBI Taxonomy" id="410659"/>
    <lineage>
        <taxon>unclassified sequences</taxon>
        <taxon>metagenomes</taxon>
        <taxon>ecological metagenomes</taxon>
    </lineage>
</organism>
<dbReference type="GO" id="GO:0032993">
    <property type="term" value="C:protein-DNA complex"/>
    <property type="evidence" value="ECO:0007669"/>
    <property type="project" value="TreeGrafter"/>
</dbReference>
<dbReference type="Pfam" id="PF00730">
    <property type="entry name" value="HhH-GPD"/>
    <property type="match status" value="1"/>
</dbReference>
<feature type="domain" description="HhH-GPD" evidence="3">
    <location>
        <begin position="1"/>
        <end position="156"/>
    </location>
</feature>
<dbReference type="GO" id="GO:0008725">
    <property type="term" value="F:DNA-3-methyladenine glycosylase activity"/>
    <property type="evidence" value="ECO:0007669"/>
    <property type="project" value="TreeGrafter"/>
</dbReference>
<dbReference type="GO" id="GO:0006307">
    <property type="term" value="P:DNA alkylation repair"/>
    <property type="evidence" value="ECO:0007669"/>
    <property type="project" value="TreeGrafter"/>
</dbReference>
<dbReference type="GO" id="GO:0005737">
    <property type="term" value="C:cytoplasm"/>
    <property type="evidence" value="ECO:0007669"/>
    <property type="project" value="TreeGrafter"/>
</dbReference>
<dbReference type="SMART" id="SM00478">
    <property type="entry name" value="ENDO3c"/>
    <property type="match status" value="1"/>
</dbReference>
<protein>
    <submittedName>
        <fullName evidence="4">DNA-3-methyladenine glycosylase II</fullName>
    </submittedName>
</protein>
<gene>
    <name evidence="4" type="ORF">B1B_19514</name>
</gene>
<dbReference type="GO" id="GO:0032131">
    <property type="term" value="F:alkylated DNA binding"/>
    <property type="evidence" value="ECO:0007669"/>
    <property type="project" value="TreeGrafter"/>
</dbReference>
<dbReference type="InterPro" id="IPR003265">
    <property type="entry name" value="HhH-GPD_domain"/>
</dbReference>
<dbReference type="InterPro" id="IPR011257">
    <property type="entry name" value="DNA_glycosylase"/>
</dbReference>
<dbReference type="SUPFAM" id="SSF48150">
    <property type="entry name" value="DNA-glycosylase"/>
    <property type="match status" value="1"/>
</dbReference>
<dbReference type="Gene3D" id="1.10.1670.40">
    <property type="match status" value="1"/>
</dbReference>
<evidence type="ECO:0000259" key="3">
    <source>
        <dbReference type="SMART" id="SM00478"/>
    </source>
</evidence>
<evidence type="ECO:0000256" key="2">
    <source>
        <dbReference type="ARBA" id="ARBA00023204"/>
    </source>
</evidence>
<name>T0Y410_9ZZZZ</name>
<reference evidence="4" key="1">
    <citation type="submission" date="2013-08" db="EMBL/GenBank/DDBJ databases">
        <authorList>
            <person name="Mendez C."/>
            <person name="Richter M."/>
            <person name="Ferrer M."/>
            <person name="Sanchez J."/>
        </authorList>
    </citation>
    <scope>NUCLEOTIDE SEQUENCE</scope>
</reference>
<evidence type="ECO:0000256" key="1">
    <source>
        <dbReference type="ARBA" id="ARBA00022763"/>
    </source>
</evidence>
<dbReference type="PANTHER" id="PTHR43003">
    <property type="entry name" value="DNA-3-METHYLADENINE GLYCOSYLASE"/>
    <property type="match status" value="1"/>
</dbReference>
<dbReference type="GO" id="GO:0043916">
    <property type="term" value="F:DNA-7-methylguanine glycosylase activity"/>
    <property type="evidence" value="ECO:0007669"/>
    <property type="project" value="TreeGrafter"/>
</dbReference>
<comment type="caution">
    <text evidence="4">The sequence shown here is derived from an EMBL/GenBank/DDBJ whole genome shotgun (WGS) entry which is preliminary data.</text>
</comment>
<keyword evidence="1" id="KW-0227">DNA damage</keyword>
<dbReference type="CDD" id="cd00056">
    <property type="entry name" value="ENDO3c"/>
    <property type="match status" value="1"/>
</dbReference>
<proteinExistence type="predicted"/>
<feature type="non-terminal residue" evidence="4">
    <location>
        <position position="1"/>
    </location>
</feature>
<reference evidence="4" key="2">
    <citation type="journal article" date="2014" name="ISME J.">
        <title>Microbial stratification in low pH oxic and suboxic macroscopic growths along an acid mine drainage.</title>
        <authorList>
            <person name="Mendez-Garcia C."/>
            <person name="Mesa V."/>
            <person name="Sprenger R.R."/>
            <person name="Richter M."/>
            <person name="Diez M.S."/>
            <person name="Solano J."/>
            <person name="Bargiela R."/>
            <person name="Golyshina O.V."/>
            <person name="Manteca A."/>
            <person name="Ramos J.L."/>
            <person name="Gallego J.R."/>
            <person name="Llorente I."/>
            <person name="Martins Dos Santos V.A."/>
            <person name="Jensen O.N."/>
            <person name="Pelaez A.I."/>
            <person name="Sanchez J."/>
            <person name="Ferrer M."/>
        </authorList>
    </citation>
    <scope>NUCLEOTIDE SEQUENCE</scope>
</reference>
<dbReference type="InterPro" id="IPR051912">
    <property type="entry name" value="Alkylbase_DNA_Glycosylase/TA"/>
</dbReference>